<dbReference type="GO" id="GO:0016787">
    <property type="term" value="F:hydrolase activity"/>
    <property type="evidence" value="ECO:0007669"/>
    <property type="project" value="UniProtKB-KW"/>
</dbReference>
<gene>
    <name evidence="1" type="ORF">NCTC11694_07088</name>
</gene>
<dbReference type="Gene3D" id="3.90.79.10">
    <property type="entry name" value="Nucleoside Triphosphate Pyrophosphohydrolase"/>
    <property type="match status" value="1"/>
</dbReference>
<accession>A0A7H4MWL1</accession>
<protein>
    <submittedName>
        <fullName evidence="1">Nudix hydrolase YeaB</fullName>
    </submittedName>
</protein>
<keyword evidence="1" id="KW-0378">Hydrolase</keyword>
<name>A0A7H4MWL1_9ENTR</name>
<comment type="caution">
    <text evidence="1">The sequence shown here is derived from an EMBL/GenBank/DDBJ whole genome shotgun (WGS) entry which is preliminary data.</text>
</comment>
<dbReference type="EMBL" id="UGJR01000006">
    <property type="protein sequence ID" value="STT07474.1"/>
    <property type="molecule type" value="Genomic_DNA"/>
</dbReference>
<evidence type="ECO:0000313" key="2">
    <source>
        <dbReference type="Proteomes" id="UP000255050"/>
    </source>
</evidence>
<dbReference type="Proteomes" id="UP000255050">
    <property type="component" value="Unassembled WGS sequence"/>
</dbReference>
<reference evidence="1 2" key="1">
    <citation type="submission" date="2018-06" db="EMBL/GenBank/DDBJ databases">
        <authorList>
            <consortium name="Pathogen Informatics"/>
            <person name="Doyle S."/>
        </authorList>
    </citation>
    <scope>NUCLEOTIDE SEQUENCE [LARGE SCALE GENOMIC DNA]</scope>
    <source>
        <strain evidence="1 2">NCTC11694</strain>
    </source>
</reference>
<dbReference type="AlphaFoldDB" id="A0A7H4MWL1"/>
<proteinExistence type="predicted"/>
<sequence length="88" mass="9334">MAIPPESVEVIGVLPPVDSVTGFQVTPVVGIIPPNLHYHASQDEVAAVFEMRWPKRCAWGATIRWISIAAAIRIASGSPGTSIILSGE</sequence>
<evidence type="ECO:0000313" key="1">
    <source>
        <dbReference type="EMBL" id="STT07474.1"/>
    </source>
</evidence>
<organism evidence="1 2">
    <name type="scientific">Klebsiella michiganensis</name>
    <dbReference type="NCBI Taxonomy" id="1134687"/>
    <lineage>
        <taxon>Bacteria</taxon>
        <taxon>Pseudomonadati</taxon>
        <taxon>Pseudomonadota</taxon>
        <taxon>Gammaproteobacteria</taxon>
        <taxon>Enterobacterales</taxon>
        <taxon>Enterobacteriaceae</taxon>
        <taxon>Klebsiella/Raoultella group</taxon>
        <taxon>Klebsiella</taxon>
    </lineage>
</organism>